<dbReference type="EMBL" id="CAJFCI010000030">
    <property type="protein sequence ID" value="CAD5107085.1"/>
    <property type="molecule type" value="Genomic_DNA"/>
</dbReference>
<protein>
    <submittedName>
        <fullName evidence="2">Uncharacterized protein</fullName>
    </submittedName>
</protein>
<name>A0A7U7ELD9_9GAMM</name>
<feature type="region of interest" description="Disordered" evidence="1">
    <location>
        <begin position="1"/>
        <end position="72"/>
    </location>
</feature>
<keyword evidence="3" id="KW-1185">Reference proteome</keyword>
<evidence type="ECO:0000313" key="3">
    <source>
        <dbReference type="Proteomes" id="UP000583387"/>
    </source>
</evidence>
<proteinExistence type="predicted"/>
<accession>A0A7U7ELD9</accession>
<dbReference type="RefSeq" id="WP_187670439.1">
    <property type="nucleotide sequence ID" value="NZ_CAJFCI010000030.1"/>
</dbReference>
<dbReference type="AlphaFoldDB" id="A0A7U7ELD9"/>
<reference evidence="2 3" key="1">
    <citation type="submission" date="2020-08" db="EMBL/GenBank/DDBJ databases">
        <authorList>
            <person name="Criscuolo A."/>
        </authorList>
    </citation>
    <scope>NUCLEOTIDE SEQUENCE [LARGE SCALE GENOMIC DNA]</scope>
    <source>
        <strain evidence="2">CIP111764</strain>
    </source>
</reference>
<gene>
    <name evidence="2" type="ORF">PSEWESI4_01356</name>
</gene>
<evidence type="ECO:0000313" key="2">
    <source>
        <dbReference type="EMBL" id="CAD5107085.1"/>
    </source>
</evidence>
<dbReference type="Proteomes" id="UP000583387">
    <property type="component" value="Unassembled WGS sequence"/>
</dbReference>
<comment type="caution">
    <text evidence="2">The sequence shown here is derived from an EMBL/GenBank/DDBJ whole genome shotgun (WGS) entry which is preliminary data.</text>
</comment>
<sequence length="137" mass="15519">MSDKDDQIATAPSLFDQFRPAETPAATEWEQPSEELDTRLPEDNIALADGDEGLDTTELSITGKSETGSMPGDARRAMRYLLNTGVVREEKKRLTFESLCRHEKLIGEHLGNMYLYMLLDQKAGISKSLIYKERPRR</sequence>
<feature type="compositionally biased region" description="Polar residues" evidence="1">
    <location>
        <begin position="57"/>
        <end position="68"/>
    </location>
</feature>
<organism evidence="2 3">
    <name type="scientific">Zestomonas carbonaria</name>
    <dbReference type="NCBI Taxonomy" id="2762745"/>
    <lineage>
        <taxon>Bacteria</taxon>
        <taxon>Pseudomonadati</taxon>
        <taxon>Pseudomonadota</taxon>
        <taxon>Gammaproteobacteria</taxon>
        <taxon>Pseudomonadales</taxon>
        <taxon>Pseudomonadaceae</taxon>
        <taxon>Zestomonas</taxon>
    </lineage>
</organism>
<evidence type="ECO:0000256" key="1">
    <source>
        <dbReference type="SAM" id="MobiDB-lite"/>
    </source>
</evidence>